<accession>A0AAV0D291</accession>
<dbReference type="GO" id="GO:0046872">
    <property type="term" value="F:metal ion binding"/>
    <property type="evidence" value="ECO:0007669"/>
    <property type="project" value="UniProtKB-KW"/>
</dbReference>
<dbReference type="NCBIfam" id="NF002677">
    <property type="entry name" value="PRK02406.1"/>
    <property type="match status" value="1"/>
</dbReference>
<dbReference type="Pfam" id="PF00817">
    <property type="entry name" value="IMS"/>
    <property type="match status" value="1"/>
</dbReference>
<dbReference type="Gene3D" id="3.30.70.270">
    <property type="match status" value="1"/>
</dbReference>
<dbReference type="InterPro" id="IPR017961">
    <property type="entry name" value="DNA_pol_Y-fam_little_finger"/>
</dbReference>
<dbReference type="GO" id="GO:0006281">
    <property type="term" value="P:DNA repair"/>
    <property type="evidence" value="ECO:0007669"/>
    <property type="project" value="UniProtKB-KW"/>
</dbReference>
<dbReference type="GO" id="GO:0017125">
    <property type="term" value="F:deoxycytidyl transferase activity"/>
    <property type="evidence" value="ECO:0007669"/>
    <property type="project" value="TreeGrafter"/>
</dbReference>
<dbReference type="SMART" id="SM00292">
    <property type="entry name" value="BRCT"/>
    <property type="match status" value="1"/>
</dbReference>
<dbReference type="FunFam" id="3.40.50.10190:FF:000011">
    <property type="entry name" value="DNA repair protein REV1"/>
    <property type="match status" value="1"/>
</dbReference>
<dbReference type="SUPFAM" id="SSF56672">
    <property type="entry name" value="DNA/RNA polymerases"/>
    <property type="match status" value="1"/>
</dbReference>
<sequence length="1084" mass="120150">MSLDSSRSANSGSKSKRSINSNPTNSNSSSKRKKTTQKTLGMSWGANSRSSSIATFSRSPFSDFGSYMSVKNRKLHEQFDAEASSSSYSGTSSSKESRPIFHGVSIFVDGYTVPSNQELRGYMMRYGGKFENYFSRKSVTHIICSNLPDSKIKNVRSFSRGLPVVKPAWVLDCIAANRLLSWVPYQLDQVASEANNQPKLSAFFTSKSSLAPAIIEENSPDQVISKAEIPLMEGSLTESGHSSGVRGPTDANTCNPKSIHPGHANSIGTEAEESSCSANESFNAYRHSPLHASGCQNEIDMESSVLKAHSPNKQHSTGMDANFVENYFKSSRLHFIGTWRNRYRKRFQNSNDGLRCNTVLSSEEPHATSIIHVDMDCFFVSVVVRNRPELQGKPVAVCHSDNPRGTAEISSANYLARSYGVKAGMFVRDAKGLCPQLVILPYDFQAYEEVADMFYDILHKHCKKVQAISCDEACLDATDSGMEDIQAAVSLIRKEIVEKTGCTASAGIAGNMLMARLATRTAKPDGQCCIPPEKVEEYLHDLPVKALPGIGNVLEEKLRNRQVTTCGQLRMISKESLHKDFGLKTGNMLWSYSRGIDNRLVGVPQENKSIGADVNWGVRFKDLKDAHHFLKKLSEEVSLRLQGCGVKGRTFTLKIKKRKIDAGEPTKYMGCGMCDNLSHSTTVPMATDDADVLHRIASQLFGHFQIDVEDIRGMGLQVTKLEMAYNAKQGNEKNMIHTWLSSTMEKYSNQAKGAETDNGKQSVDKGIAHSGSDIVGPLVQRNARSSTSDVGNRQDSELPPMHDLDVGVIESLPPELLSELNDMYSGELLRFISKKKNIVADICPKSFKGTLTMENTHYSSYVGSSEKVLTSCQVSPSKEEEVQAISLCNILLPADEKTGPISCVMPSSLSQVDTSVLQQLPEELKVDILENLPAHRTFEPPSDTSFKCVDNQDNEFWVGDQPKWVDKFKVSDCEILNVLAEVYCNASPKNMLSSVLQKFLSVIYIHEEMDDRWSDSVYCINELVKQYIVLKIETDIEEVYVCSCLLRRLAVKSKVFHEVYNNLLPFLQARVMENYGGTLQLSCV</sequence>
<comment type="similarity">
    <text evidence="2 13">Belongs to the DNA polymerase type-Y family.</text>
</comment>
<comment type="function">
    <text evidence="13">Deoxycytidyl transferase involved in DNA repair. Transfers a dCMP residue from dCTP to the 3'-end of a DNA primer in a template-dependent reaction. May assist in the first step in the bypass of abasic lesions by the insertion of a nucleotide opposite the lesion. Required for normal induction of mutations by physical and chemical agents.</text>
</comment>
<feature type="compositionally biased region" description="Low complexity" evidence="15">
    <location>
        <begin position="1"/>
        <end position="29"/>
    </location>
</feature>
<dbReference type="GO" id="GO:0003684">
    <property type="term" value="F:damaged DNA binding"/>
    <property type="evidence" value="ECO:0007669"/>
    <property type="project" value="UniProtKB-UniRule"/>
</dbReference>
<feature type="binding site" evidence="14">
    <location>
        <position position="374"/>
    </location>
    <ligand>
        <name>Mg(2+)</name>
        <dbReference type="ChEBI" id="CHEBI:18420"/>
        <label>1</label>
    </ligand>
</feature>
<evidence type="ECO:0000256" key="13">
    <source>
        <dbReference type="PIRNR" id="PIRNR036573"/>
    </source>
</evidence>
<evidence type="ECO:0000256" key="3">
    <source>
        <dbReference type="ARBA" id="ARBA00020399"/>
    </source>
</evidence>
<dbReference type="GO" id="GO:0042276">
    <property type="term" value="P:error-prone translesion synthesis"/>
    <property type="evidence" value="ECO:0007669"/>
    <property type="project" value="InterPro"/>
</dbReference>
<feature type="domain" description="UmuC" evidence="17">
    <location>
        <begin position="370"/>
        <end position="551"/>
    </location>
</feature>
<reference evidence="18" key="1">
    <citation type="submission" date="2022-07" db="EMBL/GenBank/DDBJ databases">
        <authorList>
            <person name="Macas J."/>
            <person name="Novak P."/>
            <person name="Neumann P."/>
        </authorList>
    </citation>
    <scope>NUCLEOTIDE SEQUENCE</scope>
</reference>
<keyword evidence="6 13" id="KW-0548">Nucleotidyltransferase</keyword>
<dbReference type="InterPro" id="IPR036775">
    <property type="entry name" value="DNA_pol_Y-fam_lit_finger_sf"/>
</dbReference>
<dbReference type="SUPFAM" id="SSF100879">
    <property type="entry name" value="Lesion bypass DNA polymerase (Y-family), little finger domain"/>
    <property type="match status" value="1"/>
</dbReference>
<dbReference type="PROSITE" id="PS50172">
    <property type="entry name" value="BRCT"/>
    <property type="match status" value="1"/>
</dbReference>
<keyword evidence="11 13" id="KW-0234">DNA repair</keyword>
<dbReference type="Gene3D" id="1.10.150.20">
    <property type="entry name" value="5' to 3' exonuclease, C-terminal subdomain"/>
    <property type="match status" value="1"/>
</dbReference>
<dbReference type="InterPro" id="IPR053848">
    <property type="entry name" value="IMS_HHH_1"/>
</dbReference>
<feature type="domain" description="BRCT" evidence="16">
    <location>
        <begin position="96"/>
        <end position="187"/>
    </location>
</feature>
<dbReference type="PANTHER" id="PTHR45990:SF1">
    <property type="entry name" value="DNA REPAIR PROTEIN REV1"/>
    <property type="match status" value="1"/>
</dbReference>
<keyword evidence="7 14" id="KW-0479">Metal-binding</keyword>
<evidence type="ECO:0000256" key="10">
    <source>
        <dbReference type="ARBA" id="ARBA00023125"/>
    </source>
</evidence>
<dbReference type="Gene3D" id="3.30.1490.100">
    <property type="entry name" value="DNA polymerase, Y-family, little finger domain"/>
    <property type="match status" value="1"/>
</dbReference>
<dbReference type="Proteomes" id="UP001152523">
    <property type="component" value="Unassembled WGS sequence"/>
</dbReference>
<dbReference type="InterPro" id="IPR043502">
    <property type="entry name" value="DNA/RNA_pol_sf"/>
</dbReference>
<evidence type="ECO:0000256" key="11">
    <source>
        <dbReference type="ARBA" id="ARBA00023204"/>
    </source>
</evidence>
<evidence type="ECO:0000256" key="9">
    <source>
        <dbReference type="ARBA" id="ARBA00022842"/>
    </source>
</evidence>
<feature type="region of interest" description="Disordered" evidence="15">
    <location>
        <begin position="779"/>
        <end position="801"/>
    </location>
</feature>
<dbReference type="Pfam" id="PF11799">
    <property type="entry name" value="IMS_C"/>
    <property type="match status" value="1"/>
</dbReference>
<dbReference type="PROSITE" id="PS50173">
    <property type="entry name" value="UMUC"/>
    <property type="match status" value="1"/>
</dbReference>
<dbReference type="InterPro" id="IPR036420">
    <property type="entry name" value="BRCT_dom_sf"/>
</dbReference>
<keyword evidence="4 13" id="KW-0237">DNA synthesis</keyword>
<evidence type="ECO:0000256" key="7">
    <source>
        <dbReference type="ARBA" id="ARBA00022723"/>
    </source>
</evidence>
<keyword evidence="12 13" id="KW-0539">Nucleus</keyword>
<dbReference type="PANTHER" id="PTHR45990">
    <property type="entry name" value="DNA REPAIR PROTEIN REV1"/>
    <property type="match status" value="1"/>
</dbReference>
<evidence type="ECO:0000313" key="19">
    <source>
        <dbReference type="Proteomes" id="UP001152523"/>
    </source>
</evidence>
<evidence type="ECO:0000256" key="5">
    <source>
        <dbReference type="ARBA" id="ARBA00022679"/>
    </source>
</evidence>
<feature type="binding site" evidence="14">
    <location>
        <position position="472"/>
    </location>
    <ligand>
        <name>Mg(2+)</name>
        <dbReference type="ChEBI" id="CHEBI:18420"/>
        <label>1</label>
    </ligand>
</feature>
<feature type="compositionally biased region" description="Polar residues" evidence="15">
    <location>
        <begin position="782"/>
        <end position="791"/>
    </location>
</feature>
<dbReference type="Gene3D" id="6.10.250.1490">
    <property type="match status" value="1"/>
</dbReference>
<dbReference type="PIRSF" id="PIRSF036573">
    <property type="entry name" value="REV1"/>
    <property type="match status" value="1"/>
</dbReference>
<dbReference type="InterPro" id="IPR001126">
    <property type="entry name" value="UmuC"/>
</dbReference>
<feature type="region of interest" description="Disordered" evidence="15">
    <location>
        <begin position="1"/>
        <end position="50"/>
    </location>
</feature>
<dbReference type="FunFam" id="3.40.1170.60:FF:000004">
    <property type="entry name" value="DNA repair protein REV1"/>
    <property type="match status" value="1"/>
</dbReference>
<dbReference type="GO" id="GO:0070987">
    <property type="term" value="P:error-free translesion synthesis"/>
    <property type="evidence" value="ECO:0007669"/>
    <property type="project" value="TreeGrafter"/>
</dbReference>
<dbReference type="GO" id="GO:0003887">
    <property type="term" value="F:DNA-directed DNA polymerase activity"/>
    <property type="evidence" value="ECO:0007669"/>
    <property type="project" value="InterPro"/>
</dbReference>
<evidence type="ECO:0000259" key="17">
    <source>
        <dbReference type="PROSITE" id="PS50173"/>
    </source>
</evidence>
<dbReference type="FunFam" id="3.30.1490.100:FF:000001">
    <property type="entry name" value="DNA repair protein REV1"/>
    <property type="match status" value="1"/>
</dbReference>
<keyword evidence="5 13" id="KW-0808">Transferase</keyword>
<protein>
    <recommendedName>
        <fullName evidence="3 13">DNA repair protein REV1</fullName>
        <ecNumber evidence="13">2.7.7.-</ecNumber>
    </recommendedName>
</protein>
<comment type="subcellular location">
    <subcellularLocation>
        <location evidence="1 13">Nucleus</location>
    </subcellularLocation>
</comment>
<dbReference type="Gene3D" id="3.40.50.10190">
    <property type="entry name" value="BRCT domain"/>
    <property type="match status" value="1"/>
</dbReference>
<proteinExistence type="inferred from homology"/>
<dbReference type="SUPFAM" id="SSF52113">
    <property type="entry name" value="BRCT domain"/>
    <property type="match status" value="1"/>
</dbReference>
<dbReference type="CDD" id="cd17719">
    <property type="entry name" value="BRCT_Rev1"/>
    <property type="match status" value="1"/>
</dbReference>
<evidence type="ECO:0000313" key="18">
    <source>
        <dbReference type="EMBL" id="CAH9091138.1"/>
    </source>
</evidence>
<comment type="caution">
    <text evidence="18">The sequence shown here is derived from an EMBL/GenBank/DDBJ whole genome shotgun (WGS) entry which is preliminary data.</text>
</comment>
<evidence type="ECO:0000256" key="15">
    <source>
        <dbReference type="SAM" id="MobiDB-lite"/>
    </source>
</evidence>
<evidence type="ECO:0000256" key="6">
    <source>
        <dbReference type="ARBA" id="ARBA00022695"/>
    </source>
</evidence>
<evidence type="ECO:0000256" key="4">
    <source>
        <dbReference type="ARBA" id="ARBA00022634"/>
    </source>
</evidence>
<dbReference type="InterPro" id="IPR001357">
    <property type="entry name" value="BRCT_dom"/>
</dbReference>
<gene>
    <name evidence="18" type="ORF">CEPIT_LOCUS11568</name>
</gene>
<dbReference type="InterPro" id="IPR012112">
    <property type="entry name" value="REV1"/>
</dbReference>
<comment type="cofactor">
    <cofactor evidence="14">
        <name>Mg(2+)</name>
        <dbReference type="ChEBI" id="CHEBI:18420"/>
    </cofactor>
    <text evidence="14">Binds 2 magnesium ions.</text>
</comment>
<dbReference type="GO" id="GO:0005634">
    <property type="term" value="C:nucleus"/>
    <property type="evidence" value="ECO:0007669"/>
    <property type="project" value="UniProtKB-SubCell"/>
</dbReference>
<dbReference type="Gene3D" id="3.40.1170.60">
    <property type="match status" value="1"/>
</dbReference>
<dbReference type="AlphaFoldDB" id="A0AAV0D291"/>
<evidence type="ECO:0000256" key="2">
    <source>
        <dbReference type="ARBA" id="ARBA00010945"/>
    </source>
</evidence>
<evidence type="ECO:0000256" key="14">
    <source>
        <dbReference type="PIRSR" id="PIRSR036573-2"/>
    </source>
</evidence>
<evidence type="ECO:0000256" key="8">
    <source>
        <dbReference type="ARBA" id="ARBA00022763"/>
    </source>
</evidence>
<feature type="compositionally biased region" description="Basic and acidic residues" evidence="15">
    <location>
        <begin position="792"/>
        <end position="801"/>
    </location>
</feature>
<evidence type="ECO:0000256" key="12">
    <source>
        <dbReference type="ARBA" id="ARBA00023242"/>
    </source>
</evidence>
<keyword evidence="19" id="KW-1185">Reference proteome</keyword>
<evidence type="ECO:0000256" key="1">
    <source>
        <dbReference type="ARBA" id="ARBA00004123"/>
    </source>
</evidence>
<keyword evidence="10 13" id="KW-0238">DNA-binding</keyword>
<dbReference type="EC" id="2.7.7.-" evidence="13"/>
<name>A0AAV0D291_9ASTE</name>
<evidence type="ECO:0000259" key="16">
    <source>
        <dbReference type="PROSITE" id="PS50172"/>
    </source>
</evidence>
<keyword evidence="9 14" id="KW-0460">Magnesium</keyword>
<feature type="binding site" evidence="14">
    <location>
        <position position="471"/>
    </location>
    <ligand>
        <name>Mg(2+)</name>
        <dbReference type="ChEBI" id="CHEBI:18420"/>
        <label>1</label>
    </ligand>
</feature>
<dbReference type="InterPro" id="IPR043128">
    <property type="entry name" value="Rev_trsase/Diguanyl_cyclase"/>
</dbReference>
<organism evidence="18 19">
    <name type="scientific">Cuscuta epithymum</name>
    <dbReference type="NCBI Taxonomy" id="186058"/>
    <lineage>
        <taxon>Eukaryota</taxon>
        <taxon>Viridiplantae</taxon>
        <taxon>Streptophyta</taxon>
        <taxon>Embryophyta</taxon>
        <taxon>Tracheophyta</taxon>
        <taxon>Spermatophyta</taxon>
        <taxon>Magnoliopsida</taxon>
        <taxon>eudicotyledons</taxon>
        <taxon>Gunneridae</taxon>
        <taxon>Pentapetalae</taxon>
        <taxon>asterids</taxon>
        <taxon>lamiids</taxon>
        <taxon>Solanales</taxon>
        <taxon>Convolvulaceae</taxon>
        <taxon>Cuscuteae</taxon>
        <taxon>Cuscuta</taxon>
        <taxon>Cuscuta subgen. Cuscuta</taxon>
    </lineage>
</organism>
<dbReference type="Pfam" id="PF00533">
    <property type="entry name" value="BRCT"/>
    <property type="match status" value="1"/>
</dbReference>
<dbReference type="CDD" id="cd01701">
    <property type="entry name" value="PolY_Rev1"/>
    <property type="match status" value="1"/>
</dbReference>
<dbReference type="EMBL" id="CAMAPF010000066">
    <property type="protein sequence ID" value="CAH9091138.1"/>
    <property type="molecule type" value="Genomic_DNA"/>
</dbReference>
<dbReference type="Pfam" id="PF21999">
    <property type="entry name" value="IMS_HHH_1"/>
    <property type="match status" value="1"/>
</dbReference>
<keyword evidence="8 13" id="KW-0227">DNA damage</keyword>